<proteinExistence type="predicted"/>
<dbReference type="Proteomes" id="UP000801492">
    <property type="component" value="Unassembled WGS sequence"/>
</dbReference>
<dbReference type="OrthoDB" id="6759785at2759"/>
<feature type="non-terminal residue" evidence="1">
    <location>
        <position position="1"/>
    </location>
</feature>
<organism evidence="1 2">
    <name type="scientific">Ignelater luminosus</name>
    <name type="common">Cucubano</name>
    <name type="synonym">Pyrophorus luminosus</name>
    <dbReference type="NCBI Taxonomy" id="2038154"/>
    <lineage>
        <taxon>Eukaryota</taxon>
        <taxon>Metazoa</taxon>
        <taxon>Ecdysozoa</taxon>
        <taxon>Arthropoda</taxon>
        <taxon>Hexapoda</taxon>
        <taxon>Insecta</taxon>
        <taxon>Pterygota</taxon>
        <taxon>Neoptera</taxon>
        <taxon>Endopterygota</taxon>
        <taxon>Coleoptera</taxon>
        <taxon>Polyphaga</taxon>
        <taxon>Elateriformia</taxon>
        <taxon>Elateroidea</taxon>
        <taxon>Elateridae</taxon>
        <taxon>Agrypninae</taxon>
        <taxon>Pyrophorini</taxon>
        <taxon>Ignelater</taxon>
    </lineage>
</organism>
<sequence>LPQVENKLVYLWHKLLVHGPDIISFFIMLIERLPEEALDGRHKDIKYLREHTRKTSRLNTNKDLKKMTVLSSDPYLSTLRQHWMLDYLI</sequence>
<comment type="caution">
    <text evidence="1">The sequence shown here is derived from an EMBL/GenBank/DDBJ whole genome shotgun (WGS) entry which is preliminary data.</text>
</comment>
<evidence type="ECO:0000313" key="2">
    <source>
        <dbReference type="Proteomes" id="UP000801492"/>
    </source>
</evidence>
<name>A0A8K0D2G3_IGNLU</name>
<protein>
    <submittedName>
        <fullName evidence="1">Uncharacterized protein</fullName>
    </submittedName>
</protein>
<reference evidence="1" key="1">
    <citation type="submission" date="2019-08" db="EMBL/GenBank/DDBJ databases">
        <title>The genome of the North American firefly Photinus pyralis.</title>
        <authorList>
            <consortium name="Photinus pyralis genome working group"/>
            <person name="Fallon T.R."/>
            <person name="Sander Lower S.E."/>
            <person name="Weng J.-K."/>
        </authorList>
    </citation>
    <scope>NUCLEOTIDE SEQUENCE</scope>
    <source>
        <strain evidence="1">TRF0915ILg1</strain>
        <tissue evidence="1">Whole body</tissue>
    </source>
</reference>
<evidence type="ECO:0000313" key="1">
    <source>
        <dbReference type="EMBL" id="KAF2896764.1"/>
    </source>
</evidence>
<dbReference type="EMBL" id="VTPC01004757">
    <property type="protein sequence ID" value="KAF2896764.1"/>
    <property type="molecule type" value="Genomic_DNA"/>
</dbReference>
<gene>
    <name evidence="1" type="ORF">ILUMI_09407</name>
</gene>
<dbReference type="AlphaFoldDB" id="A0A8K0D2G3"/>
<accession>A0A8K0D2G3</accession>
<keyword evidence="2" id="KW-1185">Reference proteome</keyword>